<reference evidence="3" key="1">
    <citation type="journal article" date="2019" name="Int. J. Syst. Evol. Microbiol.">
        <title>The Global Catalogue of Microorganisms (GCM) 10K type strain sequencing project: providing services to taxonomists for standard genome sequencing and annotation.</title>
        <authorList>
            <consortium name="The Broad Institute Genomics Platform"/>
            <consortium name="The Broad Institute Genome Sequencing Center for Infectious Disease"/>
            <person name="Wu L."/>
            <person name="Ma J."/>
        </authorList>
    </citation>
    <scope>NUCLEOTIDE SEQUENCE [LARGE SCALE GENOMIC DNA]</scope>
    <source>
        <strain evidence="3">JCM 17782</strain>
    </source>
</reference>
<dbReference type="PANTHER" id="PTHR34846:SF5">
    <property type="entry name" value="CARBOXYMUCONOLACTONE DECARBOXYLASE-LIKE DOMAIN-CONTAINING PROTEIN"/>
    <property type="match status" value="1"/>
</dbReference>
<keyword evidence="3" id="KW-1185">Reference proteome</keyword>
<organism evidence="2 3">
    <name type="scientific">Mycobacterium paraffinicum</name>
    <dbReference type="NCBI Taxonomy" id="53378"/>
    <lineage>
        <taxon>Bacteria</taxon>
        <taxon>Bacillati</taxon>
        <taxon>Actinomycetota</taxon>
        <taxon>Actinomycetes</taxon>
        <taxon>Mycobacteriales</taxon>
        <taxon>Mycobacteriaceae</taxon>
        <taxon>Mycobacterium</taxon>
    </lineage>
</organism>
<dbReference type="Proteomes" id="UP001501417">
    <property type="component" value="Unassembled WGS sequence"/>
</dbReference>
<dbReference type="SUPFAM" id="SSF69118">
    <property type="entry name" value="AhpD-like"/>
    <property type="match status" value="1"/>
</dbReference>
<dbReference type="EMBL" id="BAABGF010000017">
    <property type="protein sequence ID" value="GAA4538197.1"/>
    <property type="molecule type" value="Genomic_DNA"/>
</dbReference>
<accession>A0ABP8RGV7</accession>
<dbReference type="Pfam" id="PF02627">
    <property type="entry name" value="CMD"/>
    <property type="match status" value="1"/>
</dbReference>
<evidence type="ECO:0000313" key="3">
    <source>
        <dbReference type="Proteomes" id="UP001501417"/>
    </source>
</evidence>
<name>A0ABP8RGV7_9MYCO</name>
<dbReference type="InterPro" id="IPR003779">
    <property type="entry name" value="CMD-like"/>
</dbReference>
<sequence>MVTEIVTPRIAVLEPPYDDAVAAQQQKMMPPNVPPIALFRTVVRNLPMAEAMTLWGSYELSRSLSLSLRDREIVIDRTCARCGCEYEWGVHIAFFADKARLDRAQVHSLTHGGADDPCWTAERDRLLVRAVDSLYDRRDIDDALWAALRAEFDERELLDLTMLCGWYHAISFTARAARVPLEAGSPTFRSV</sequence>
<dbReference type="Gene3D" id="1.20.1290.10">
    <property type="entry name" value="AhpD-like"/>
    <property type="match status" value="1"/>
</dbReference>
<dbReference type="InterPro" id="IPR029032">
    <property type="entry name" value="AhpD-like"/>
</dbReference>
<comment type="caution">
    <text evidence="2">The sequence shown here is derived from an EMBL/GenBank/DDBJ whole genome shotgun (WGS) entry which is preliminary data.</text>
</comment>
<proteinExistence type="predicted"/>
<feature type="domain" description="Carboxymuconolactone decarboxylase-like" evidence="1">
    <location>
        <begin position="56"/>
        <end position="124"/>
    </location>
</feature>
<gene>
    <name evidence="2" type="ORF">GCM10023161_16130</name>
</gene>
<evidence type="ECO:0000259" key="1">
    <source>
        <dbReference type="Pfam" id="PF02627"/>
    </source>
</evidence>
<dbReference type="PANTHER" id="PTHR34846">
    <property type="entry name" value="4-CARBOXYMUCONOLACTONE DECARBOXYLASE FAMILY PROTEIN (AFU_ORTHOLOGUE AFUA_6G11590)"/>
    <property type="match status" value="1"/>
</dbReference>
<evidence type="ECO:0000313" key="2">
    <source>
        <dbReference type="EMBL" id="GAA4538197.1"/>
    </source>
</evidence>
<protein>
    <submittedName>
        <fullName evidence="2">Carboxymuconolactone decarboxylase family protein</fullName>
    </submittedName>
</protein>